<evidence type="ECO:0000313" key="1">
    <source>
        <dbReference type="EMBL" id="WAQ95039.1"/>
    </source>
</evidence>
<accession>A0ABY7DBJ4</accession>
<keyword evidence="2" id="KW-1185">Reference proteome</keyword>
<dbReference type="SUPFAM" id="SSF118310">
    <property type="entry name" value="AN1-like Zinc finger"/>
    <property type="match status" value="1"/>
</dbReference>
<name>A0ABY7DBJ4_MYAAR</name>
<feature type="non-terminal residue" evidence="1">
    <location>
        <position position="109"/>
    </location>
</feature>
<gene>
    <name evidence="1" type="ORF">MAR_007510</name>
</gene>
<dbReference type="EMBL" id="CP111012">
    <property type="protein sequence ID" value="WAQ95039.1"/>
    <property type="molecule type" value="Genomic_DNA"/>
</dbReference>
<dbReference type="InterPro" id="IPR035896">
    <property type="entry name" value="AN1-like_Znf"/>
</dbReference>
<sequence>MISALPPKAPTNAFVMVLDFEDIKRALKYTARQSMANIADGGCPNGYVPHISKNSCLPLFCPAHQIQSEHGCVNVAKMWHFNGYLIGLKLSEKQPTLSVEMLDRLRPDQ</sequence>
<dbReference type="Proteomes" id="UP001164746">
    <property type="component" value="Chromosome 1"/>
</dbReference>
<protein>
    <submittedName>
        <fullName evidence="1">Uncharacterized protein</fullName>
    </submittedName>
</protein>
<organism evidence="1 2">
    <name type="scientific">Mya arenaria</name>
    <name type="common">Soft-shell clam</name>
    <dbReference type="NCBI Taxonomy" id="6604"/>
    <lineage>
        <taxon>Eukaryota</taxon>
        <taxon>Metazoa</taxon>
        <taxon>Spiralia</taxon>
        <taxon>Lophotrochozoa</taxon>
        <taxon>Mollusca</taxon>
        <taxon>Bivalvia</taxon>
        <taxon>Autobranchia</taxon>
        <taxon>Heteroconchia</taxon>
        <taxon>Euheterodonta</taxon>
        <taxon>Imparidentia</taxon>
        <taxon>Neoheterodontei</taxon>
        <taxon>Myida</taxon>
        <taxon>Myoidea</taxon>
        <taxon>Myidae</taxon>
        <taxon>Mya</taxon>
    </lineage>
</organism>
<reference evidence="1" key="1">
    <citation type="submission" date="2022-11" db="EMBL/GenBank/DDBJ databases">
        <title>Centuries of genome instability and evolution in soft-shell clam transmissible cancer (bioRxiv).</title>
        <authorList>
            <person name="Hart S.F.M."/>
            <person name="Yonemitsu M.A."/>
            <person name="Giersch R.M."/>
            <person name="Beal B.F."/>
            <person name="Arriagada G."/>
            <person name="Davis B.W."/>
            <person name="Ostrander E.A."/>
            <person name="Goff S.P."/>
            <person name="Metzger M.J."/>
        </authorList>
    </citation>
    <scope>NUCLEOTIDE SEQUENCE</scope>
    <source>
        <strain evidence="1">MELC-2E11</strain>
        <tissue evidence="1">Siphon/mantle</tissue>
    </source>
</reference>
<proteinExistence type="predicted"/>
<evidence type="ECO:0000313" key="2">
    <source>
        <dbReference type="Proteomes" id="UP001164746"/>
    </source>
</evidence>